<keyword evidence="1" id="KW-1133">Transmembrane helix</keyword>
<dbReference type="AlphaFoldDB" id="A0A8J2YCW2"/>
<proteinExistence type="predicted"/>
<sequence>MRMQKGWMSILLGVVVSGLGLALLNREKPMIQQRHYDNPFGWGVVGFGLAHILLGSVNALRD</sequence>
<gene>
    <name evidence="2" type="ORF">GCM10011571_21580</name>
</gene>
<evidence type="ECO:0000313" key="3">
    <source>
        <dbReference type="Proteomes" id="UP000625210"/>
    </source>
</evidence>
<dbReference type="RefSeq" id="WP_229751933.1">
    <property type="nucleotide sequence ID" value="NZ_BMHQ01000007.1"/>
</dbReference>
<reference evidence="2" key="1">
    <citation type="journal article" date="2014" name="Int. J. Syst. Evol. Microbiol.">
        <title>Complete genome sequence of Corynebacterium casei LMG S-19264T (=DSM 44701T), isolated from a smear-ripened cheese.</title>
        <authorList>
            <consortium name="US DOE Joint Genome Institute (JGI-PGF)"/>
            <person name="Walter F."/>
            <person name="Albersmeier A."/>
            <person name="Kalinowski J."/>
            <person name="Ruckert C."/>
        </authorList>
    </citation>
    <scope>NUCLEOTIDE SEQUENCE</scope>
    <source>
        <strain evidence="2">CGMCC 1.15179</strain>
    </source>
</reference>
<keyword evidence="1" id="KW-0472">Membrane</keyword>
<comment type="caution">
    <text evidence="2">The sequence shown here is derived from an EMBL/GenBank/DDBJ whole genome shotgun (WGS) entry which is preliminary data.</text>
</comment>
<organism evidence="2 3">
    <name type="scientific">Marinithermofilum abyssi</name>
    <dbReference type="NCBI Taxonomy" id="1571185"/>
    <lineage>
        <taxon>Bacteria</taxon>
        <taxon>Bacillati</taxon>
        <taxon>Bacillota</taxon>
        <taxon>Bacilli</taxon>
        <taxon>Bacillales</taxon>
        <taxon>Thermoactinomycetaceae</taxon>
        <taxon>Marinithermofilum</taxon>
    </lineage>
</organism>
<evidence type="ECO:0000256" key="1">
    <source>
        <dbReference type="SAM" id="Phobius"/>
    </source>
</evidence>
<keyword evidence="1" id="KW-0812">Transmembrane</keyword>
<accession>A0A8J2YCW2</accession>
<name>A0A8J2YCW2_9BACL</name>
<dbReference type="EMBL" id="BMHQ01000007">
    <property type="protein sequence ID" value="GGE19339.1"/>
    <property type="molecule type" value="Genomic_DNA"/>
</dbReference>
<evidence type="ECO:0008006" key="4">
    <source>
        <dbReference type="Google" id="ProtNLM"/>
    </source>
</evidence>
<protein>
    <recommendedName>
        <fullName evidence="4">Asparagine synthase</fullName>
    </recommendedName>
</protein>
<reference evidence="2" key="2">
    <citation type="submission" date="2020-09" db="EMBL/GenBank/DDBJ databases">
        <authorList>
            <person name="Sun Q."/>
            <person name="Zhou Y."/>
        </authorList>
    </citation>
    <scope>NUCLEOTIDE SEQUENCE</scope>
    <source>
        <strain evidence="2">CGMCC 1.15179</strain>
    </source>
</reference>
<feature type="transmembrane region" description="Helical" evidence="1">
    <location>
        <begin position="40"/>
        <end position="60"/>
    </location>
</feature>
<dbReference type="Proteomes" id="UP000625210">
    <property type="component" value="Unassembled WGS sequence"/>
</dbReference>
<keyword evidence="3" id="KW-1185">Reference proteome</keyword>
<evidence type="ECO:0000313" key="2">
    <source>
        <dbReference type="EMBL" id="GGE19339.1"/>
    </source>
</evidence>